<dbReference type="GO" id="GO:0019825">
    <property type="term" value="F:oxygen binding"/>
    <property type="evidence" value="ECO:0007669"/>
    <property type="project" value="InterPro"/>
</dbReference>
<dbReference type="Proteomes" id="UP000218896">
    <property type="component" value="Unassembled WGS sequence"/>
</dbReference>
<evidence type="ECO:0008006" key="3">
    <source>
        <dbReference type="Google" id="ProtNLM"/>
    </source>
</evidence>
<organism evidence="1 2">
    <name type="scientific">Halovibrio salipaludis</name>
    <dbReference type="NCBI Taxonomy" id="2032626"/>
    <lineage>
        <taxon>Bacteria</taxon>
        <taxon>Pseudomonadati</taxon>
        <taxon>Pseudomonadota</taxon>
        <taxon>Gammaproteobacteria</taxon>
        <taxon>Oceanospirillales</taxon>
        <taxon>Halomonadaceae</taxon>
        <taxon>Halovibrio</taxon>
    </lineage>
</organism>
<reference evidence="1 2" key="1">
    <citation type="submission" date="2017-08" db="EMBL/GenBank/DDBJ databases">
        <title>Halovibrio sewagensis sp. nov., isolated from wastewater of high salinity.</title>
        <authorList>
            <person name="Dong X."/>
            <person name="Zhang G."/>
        </authorList>
    </citation>
    <scope>NUCLEOTIDE SEQUENCE [LARGE SCALE GENOMIC DNA]</scope>
    <source>
        <strain evidence="1 2">YL5-2</strain>
    </source>
</reference>
<sequence length="126" mass="14704">MDLDTPEAIHQFVHAFYGRLLQDPVMAPVFLETAGIDLDHHLPTIEAYWRKMLLGERGAYTRNMVAKHEAVHAKQPLEPEHFERWGDHFHATLNERFDGPYADRAHRIADRILTNLRAWLLEPQEA</sequence>
<dbReference type="SUPFAM" id="SSF46458">
    <property type="entry name" value="Globin-like"/>
    <property type="match status" value="1"/>
</dbReference>
<evidence type="ECO:0000313" key="1">
    <source>
        <dbReference type="EMBL" id="PAU81097.1"/>
    </source>
</evidence>
<dbReference type="CDD" id="cd08916">
    <property type="entry name" value="TrHb3_P"/>
    <property type="match status" value="1"/>
</dbReference>
<dbReference type="InterPro" id="IPR009050">
    <property type="entry name" value="Globin-like_sf"/>
</dbReference>
<dbReference type="AlphaFoldDB" id="A0A2A2F8W6"/>
<dbReference type="Gene3D" id="1.10.490.10">
    <property type="entry name" value="Globins"/>
    <property type="match status" value="1"/>
</dbReference>
<dbReference type="EMBL" id="NSKD01000002">
    <property type="protein sequence ID" value="PAU81097.1"/>
    <property type="molecule type" value="Genomic_DNA"/>
</dbReference>
<dbReference type="OrthoDB" id="25954at2"/>
<protein>
    <recommendedName>
        <fullName evidence="3">Globin</fullName>
    </recommendedName>
</protein>
<dbReference type="RefSeq" id="WP_095616823.1">
    <property type="nucleotide sequence ID" value="NZ_NSKD01000002.1"/>
</dbReference>
<gene>
    <name evidence="1" type="ORF">CK501_05910</name>
</gene>
<accession>A0A2A2F8W6</accession>
<proteinExistence type="predicted"/>
<evidence type="ECO:0000313" key="2">
    <source>
        <dbReference type="Proteomes" id="UP000218896"/>
    </source>
</evidence>
<keyword evidence="2" id="KW-1185">Reference proteome</keyword>
<dbReference type="InterPro" id="IPR012292">
    <property type="entry name" value="Globin/Proto"/>
</dbReference>
<name>A0A2A2F8W6_9GAMM</name>
<comment type="caution">
    <text evidence="1">The sequence shown here is derived from an EMBL/GenBank/DDBJ whole genome shotgun (WGS) entry which is preliminary data.</text>
</comment>
<dbReference type="GO" id="GO:0020037">
    <property type="term" value="F:heme binding"/>
    <property type="evidence" value="ECO:0007669"/>
    <property type="project" value="InterPro"/>
</dbReference>